<evidence type="ECO:0000313" key="5">
    <source>
        <dbReference type="Proteomes" id="UP000004259"/>
    </source>
</evidence>
<evidence type="ECO:0000256" key="1">
    <source>
        <dbReference type="SAM" id="Coils"/>
    </source>
</evidence>
<keyword evidence="5" id="KW-1185">Reference proteome</keyword>
<dbReference type="RefSeq" id="WP_004167432.1">
    <property type="nucleotide sequence ID" value="NZ_ADKM02000032.1"/>
</dbReference>
<evidence type="ECO:0000313" key="4">
    <source>
        <dbReference type="EMBL" id="EGC04226.1"/>
    </source>
</evidence>
<gene>
    <name evidence="4" type="ORF">CUS_5520</name>
</gene>
<keyword evidence="3" id="KW-1133">Transmembrane helix</keyword>
<reference evidence="4 5" key="1">
    <citation type="submission" date="2011-02" db="EMBL/GenBank/DDBJ databases">
        <authorList>
            <person name="Nelson K.E."/>
            <person name="Sutton G."/>
            <person name="Torralba M."/>
            <person name="Durkin S."/>
            <person name="Harkins D."/>
            <person name="Montgomery R."/>
            <person name="Ziemer C."/>
            <person name="Klaassens E."/>
            <person name="Ocuiv P."/>
            <person name="Morrison M."/>
        </authorList>
    </citation>
    <scope>NUCLEOTIDE SEQUENCE [LARGE SCALE GENOMIC DNA]</scope>
    <source>
        <strain evidence="4 5">8</strain>
    </source>
</reference>
<dbReference type="STRING" id="246199.CUS_5520"/>
<feature type="region of interest" description="Disordered" evidence="2">
    <location>
        <begin position="595"/>
        <end position="627"/>
    </location>
</feature>
<dbReference type="AlphaFoldDB" id="E9S904"/>
<keyword evidence="1" id="KW-0175">Coiled coil</keyword>
<feature type="coiled-coil region" evidence="1">
    <location>
        <begin position="446"/>
        <end position="488"/>
    </location>
</feature>
<feature type="compositionally biased region" description="Acidic residues" evidence="2">
    <location>
        <begin position="604"/>
        <end position="620"/>
    </location>
</feature>
<sequence length="1201" mass="134974">MFLEFFPKHRRVSGTISIMLTLLLLPIYSVLSIIIEGARYQSAKQQLDELTYLGQLAILADYMDFLEENYDLYSFYSASDAEGKQMLDESFQYYVESATSAGGIDTTKLNKLFNLPMDCCTVEGMYSLADPEILKYQIKQYGKYRMPADILSDFSFKMIFDLLESKLGGVAKKLSVVNAASKQMKDASSIMNNAKAVFSAEESLTSNISTFSGKYDEFQNKKSEVTDWNIDQATYDIIKNYTDADMNAQTNTANNLYSRLKSCMSSYQSTANTYLNYVEQIKDIESQSNWSSDSAKVAEHDSLIESRDNVKVTISGSDEGFLGLSGEVACSDLIGVFFNKCNECITNGAFSDFDLDTQSGYSTVISNLGDAISEIQTRAAKYENLKKIRAAFEAHNTMTDYGHTTLYDSYNDYITKLKAVTTDLSNIVENVYTMQAAQQAMDIDDLNNKGREAAMKEEEYREALENESEQTILKLKSEQRELAQKRKEAYAKAKADKNYMKLGSNIAEKFISEVVVSGKLDEWITKYTKAPAYDSPVLSTPDDYNEFVAACSTAQNYSGERVPIHKFDMSAVMPDDLSSDDTENMQEKIEKLMDEAEKNKSEGSSDDSGSDTYTESEEGVDTSNNLSESELDKAFSKIMNGDDDFIEEEWFPSDENKSYYLDQPQIMILLAFLGGTAVAEGELDKGILDLIKMLLKAFKKLSPADCGLDSHVGGAGLGNLGEKSSIFPSHSYINGLRDVNTHNATRNTALEYAQENLGGSGNSLGIQLSDASDSFYVQNGYNQIDSVIDVFGQLQPGTSIAALMNASGKAFGAIDSFMKNVVTLNIIGIIFSLWDFVQGIIGFVEALIDFVIDIIAVIGLFHDGANSFFIYLLDQIYLGYYIQEHFHSRQTTTEIAEYSFNPGCDYNGATGDDCQEASMFKAAQMEYIMIGDNCEISNQRNTFYAILGLRVLLNYSMIDNHYALRNLKAIPYVGFLMPFLVDYFDSKVDLMFMLNKYKVPLFKDDIMIVTLAKEFKNKKKREELFSIIKSAMVDDLSSNTRNERKKNNRFVWTMETDKDTGKQYRKYKDKPELPEGKFKGMLEEGSGLDLDSKMIEHTDDGKWIVRLDYETTINVILFFYPADMKAVRIADLIQMEGMHKADKGTGGEYQDFITDSGFRLKDCYTYVNTKIEANFTPLMPTLAEGQIFDNSKFNNVQMNGY</sequence>
<keyword evidence="3" id="KW-0812">Transmembrane</keyword>
<keyword evidence="3" id="KW-0472">Membrane</keyword>
<evidence type="ECO:0000256" key="3">
    <source>
        <dbReference type="SAM" id="Phobius"/>
    </source>
</evidence>
<dbReference type="EMBL" id="ADKM02000032">
    <property type="protein sequence ID" value="EGC04226.1"/>
    <property type="molecule type" value="Genomic_DNA"/>
</dbReference>
<dbReference type="Proteomes" id="UP000004259">
    <property type="component" value="Unassembled WGS sequence"/>
</dbReference>
<dbReference type="OrthoDB" id="5135382at2"/>
<dbReference type="eggNOG" id="ENOG50303PS">
    <property type="taxonomic scope" value="Bacteria"/>
</dbReference>
<proteinExistence type="predicted"/>
<name>E9S904_RUMAL</name>
<accession>E9S904</accession>
<protein>
    <submittedName>
        <fullName evidence="4">Uncharacterized protein</fullName>
    </submittedName>
</protein>
<comment type="caution">
    <text evidence="4">The sequence shown here is derived from an EMBL/GenBank/DDBJ whole genome shotgun (WGS) entry which is preliminary data.</text>
</comment>
<organism evidence="4 5">
    <name type="scientific">Ruminococcus albus 8</name>
    <dbReference type="NCBI Taxonomy" id="246199"/>
    <lineage>
        <taxon>Bacteria</taxon>
        <taxon>Bacillati</taxon>
        <taxon>Bacillota</taxon>
        <taxon>Clostridia</taxon>
        <taxon>Eubacteriales</taxon>
        <taxon>Oscillospiraceae</taxon>
        <taxon>Ruminococcus</taxon>
    </lineage>
</organism>
<evidence type="ECO:0000256" key="2">
    <source>
        <dbReference type="SAM" id="MobiDB-lite"/>
    </source>
</evidence>
<feature type="transmembrane region" description="Helical" evidence="3">
    <location>
        <begin position="12"/>
        <end position="35"/>
    </location>
</feature>